<dbReference type="AlphaFoldDB" id="A0A7W2M3E6"/>
<name>A0A7W2M3E6_9FLAO</name>
<dbReference type="RefSeq" id="WP_182202938.1">
    <property type="nucleotide sequence ID" value="NZ_JACGLT010000002.1"/>
</dbReference>
<protein>
    <submittedName>
        <fullName evidence="1">Uncharacterized protein</fullName>
    </submittedName>
</protein>
<comment type="caution">
    <text evidence="1">The sequence shown here is derived from an EMBL/GenBank/DDBJ whole genome shotgun (WGS) entry which is preliminary data.</text>
</comment>
<dbReference type="EMBL" id="JACGLT010000002">
    <property type="protein sequence ID" value="MBA6151981.1"/>
    <property type="molecule type" value="Genomic_DNA"/>
</dbReference>
<dbReference type="Proteomes" id="UP000541857">
    <property type="component" value="Unassembled WGS sequence"/>
</dbReference>
<evidence type="ECO:0000313" key="2">
    <source>
        <dbReference type="Proteomes" id="UP000541857"/>
    </source>
</evidence>
<keyword evidence="2" id="KW-1185">Reference proteome</keyword>
<accession>A0A7W2M3E6</accession>
<sequence>MTTITVKNGRKLSKTNFDSWEEVQAELILMQEDFELGKDHARILKERENEADSAVDNGYSWEEVKAELQRKNA</sequence>
<evidence type="ECO:0000313" key="1">
    <source>
        <dbReference type="EMBL" id="MBA6151981.1"/>
    </source>
</evidence>
<gene>
    <name evidence="1" type="ORF">H3Z82_04495</name>
</gene>
<reference evidence="1 2" key="1">
    <citation type="submission" date="2020-07" db="EMBL/GenBank/DDBJ databases">
        <title>Bacterium isolated from marine sediment.</title>
        <authorList>
            <person name="Shang D."/>
        </authorList>
    </citation>
    <scope>NUCLEOTIDE SEQUENCE [LARGE SCALE GENOMIC DNA]</scope>
    <source>
        <strain evidence="1 2">F6074</strain>
    </source>
</reference>
<proteinExistence type="predicted"/>
<organism evidence="1 2">
    <name type="scientific">Gelidibacter maritimus</name>
    <dbReference type="NCBI Taxonomy" id="2761487"/>
    <lineage>
        <taxon>Bacteria</taxon>
        <taxon>Pseudomonadati</taxon>
        <taxon>Bacteroidota</taxon>
        <taxon>Flavobacteriia</taxon>
        <taxon>Flavobacteriales</taxon>
        <taxon>Flavobacteriaceae</taxon>
        <taxon>Gelidibacter</taxon>
    </lineage>
</organism>